<gene>
    <name evidence="1" type="ORF">BCR15_14110</name>
</gene>
<dbReference type="AlphaFoldDB" id="A0A1C0APZ1"/>
<dbReference type="EMBL" id="MBQD01000012">
    <property type="protein sequence ID" value="OCL36305.1"/>
    <property type="molecule type" value="Genomic_DNA"/>
</dbReference>
<proteinExistence type="predicted"/>
<keyword evidence="2" id="KW-1185">Reference proteome</keyword>
<evidence type="ECO:0000313" key="1">
    <source>
        <dbReference type="EMBL" id="OCL36305.1"/>
    </source>
</evidence>
<evidence type="ECO:0000313" key="2">
    <source>
        <dbReference type="Proteomes" id="UP000093501"/>
    </source>
</evidence>
<comment type="caution">
    <text evidence="1">The sequence shown here is derived from an EMBL/GenBank/DDBJ whole genome shotgun (WGS) entry which is preliminary data.</text>
</comment>
<protein>
    <submittedName>
        <fullName evidence="1">Uncharacterized protein</fullName>
    </submittedName>
</protein>
<name>A0A1C0APZ1_9ACTN</name>
<organism evidence="1 2">
    <name type="scientific">Tessaracoccus lapidicaptus</name>
    <dbReference type="NCBI Taxonomy" id="1427523"/>
    <lineage>
        <taxon>Bacteria</taxon>
        <taxon>Bacillati</taxon>
        <taxon>Actinomycetota</taxon>
        <taxon>Actinomycetes</taxon>
        <taxon>Propionibacteriales</taxon>
        <taxon>Propionibacteriaceae</taxon>
        <taxon>Tessaracoccus</taxon>
    </lineage>
</organism>
<reference evidence="2" key="1">
    <citation type="submission" date="2016-07" db="EMBL/GenBank/DDBJ databases">
        <authorList>
            <person name="Florea S."/>
            <person name="Webb J.S."/>
            <person name="Jaromczyk J."/>
            <person name="Schardl C.L."/>
        </authorList>
    </citation>
    <scope>NUCLEOTIDE SEQUENCE [LARGE SCALE GENOMIC DNA]</scope>
    <source>
        <strain evidence="2">IPBSL-7</strain>
    </source>
</reference>
<sequence length="147" mass="15780">MKRWLGAVAVVFAVGGVVVMLLPTLEMRWLVDPSLGVEMPMTRHSWFDPLLLGYARFDAPLSLIAGVAGVILLLPGLRRGSPSWIAIGCLIAAAVVPLIGYAIYGTLGPAALFAPILMAASAATAILWHRRENAYFATRKTKVVSEH</sequence>
<dbReference type="RefSeq" id="WP_068751154.1">
    <property type="nucleotide sequence ID" value="NZ_LR214441.1"/>
</dbReference>
<dbReference type="Proteomes" id="UP000093501">
    <property type="component" value="Unassembled WGS sequence"/>
</dbReference>
<accession>A0A1C0APZ1</accession>